<name>A0A158CD40_9BURK</name>
<dbReference type="OrthoDB" id="9789899at2"/>
<organism evidence="5 6">
    <name type="scientific">Caballeronia ptereochthonis</name>
    <dbReference type="NCBI Taxonomy" id="1777144"/>
    <lineage>
        <taxon>Bacteria</taxon>
        <taxon>Pseudomonadati</taxon>
        <taxon>Pseudomonadota</taxon>
        <taxon>Betaproteobacteria</taxon>
        <taxon>Burkholderiales</taxon>
        <taxon>Burkholderiaceae</taxon>
        <taxon>Caballeronia</taxon>
    </lineage>
</organism>
<dbReference type="InterPro" id="IPR009057">
    <property type="entry name" value="Homeodomain-like_sf"/>
</dbReference>
<dbReference type="PROSITE" id="PS00041">
    <property type="entry name" value="HTH_ARAC_FAMILY_1"/>
    <property type="match status" value="1"/>
</dbReference>
<dbReference type="AlphaFoldDB" id="A0A158CD40"/>
<proteinExistence type="predicted"/>
<sequence length="319" mass="36173">MDLLTDIVRLMRPQTVLWRTVDAGGRWGMRVPYRETPRFCLVVIGHCWFVPDEGEPRLMRQGDYFLLAGKTCYCLTSDLDVMPRLDALRRRARQEDYLRWDDTVRGAPMRLIGGHFQTDPEHAALLADLLPQQIYVRASDEEAGRLTRVLELIGEEAVCEQPGRDLVMSRLVEIMLVEVLRRPMLQIEGQRTGWLSGMADPQIALALQRMHAEVARHWTVDALAKHAGMSRAVFARRFVERVGVAPATYLSNWRIALAKDALINSDRPISDIALSIGYLSDSAFCTAFARIVGKPPASYRKTCRRAPSQAAWRTIERSA</sequence>
<dbReference type="Proteomes" id="UP000054978">
    <property type="component" value="Unassembled WGS sequence"/>
</dbReference>
<keyword evidence="1" id="KW-0805">Transcription regulation</keyword>
<feature type="domain" description="HTH araC/xylS-type" evidence="4">
    <location>
        <begin position="204"/>
        <end position="302"/>
    </location>
</feature>
<protein>
    <submittedName>
        <fullName evidence="5">AraC family transcriptional regulator</fullName>
    </submittedName>
</protein>
<dbReference type="PROSITE" id="PS01124">
    <property type="entry name" value="HTH_ARAC_FAMILY_2"/>
    <property type="match status" value="1"/>
</dbReference>
<dbReference type="RefSeq" id="WP_087047607.1">
    <property type="nucleotide sequence ID" value="NZ_FCOB02000020.1"/>
</dbReference>
<dbReference type="GO" id="GO:0043565">
    <property type="term" value="F:sequence-specific DNA binding"/>
    <property type="evidence" value="ECO:0007669"/>
    <property type="project" value="InterPro"/>
</dbReference>
<accession>A0A158CD40</accession>
<evidence type="ECO:0000313" key="6">
    <source>
        <dbReference type="Proteomes" id="UP000054978"/>
    </source>
</evidence>
<evidence type="ECO:0000259" key="4">
    <source>
        <dbReference type="PROSITE" id="PS01124"/>
    </source>
</evidence>
<dbReference type="PANTHER" id="PTHR46796">
    <property type="entry name" value="HTH-TYPE TRANSCRIPTIONAL ACTIVATOR RHAS-RELATED"/>
    <property type="match status" value="1"/>
</dbReference>
<evidence type="ECO:0000256" key="2">
    <source>
        <dbReference type="ARBA" id="ARBA00023125"/>
    </source>
</evidence>
<evidence type="ECO:0000313" key="5">
    <source>
        <dbReference type="EMBL" id="SAK80229.1"/>
    </source>
</evidence>
<dbReference type="EMBL" id="FCOB02000020">
    <property type="protein sequence ID" value="SAK80229.1"/>
    <property type="molecule type" value="Genomic_DNA"/>
</dbReference>
<keyword evidence="3" id="KW-0804">Transcription</keyword>
<dbReference type="PANTHER" id="PTHR46796:SF13">
    <property type="entry name" value="HTH-TYPE TRANSCRIPTIONAL ACTIVATOR RHAS"/>
    <property type="match status" value="1"/>
</dbReference>
<evidence type="ECO:0000256" key="1">
    <source>
        <dbReference type="ARBA" id="ARBA00023015"/>
    </source>
</evidence>
<gene>
    <name evidence="5" type="ORF">AWB83_04229</name>
</gene>
<dbReference type="STRING" id="1777144.AWB83_04229"/>
<dbReference type="Pfam" id="PF12833">
    <property type="entry name" value="HTH_18"/>
    <property type="match status" value="1"/>
</dbReference>
<evidence type="ECO:0000256" key="3">
    <source>
        <dbReference type="ARBA" id="ARBA00023163"/>
    </source>
</evidence>
<keyword evidence="6" id="KW-1185">Reference proteome</keyword>
<dbReference type="SUPFAM" id="SSF46689">
    <property type="entry name" value="Homeodomain-like"/>
    <property type="match status" value="2"/>
</dbReference>
<comment type="caution">
    <text evidence="5">The sequence shown here is derived from an EMBL/GenBank/DDBJ whole genome shotgun (WGS) entry which is preliminary data.</text>
</comment>
<keyword evidence="2" id="KW-0238">DNA-binding</keyword>
<reference evidence="5" key="1">
    <citation type="submission" date="2016-01" db="EMBL/GenBank/DDBJ databases">
        <authorList>
            <person name="Peeters C."/>
        </authorList>
    </citation>
    <scope>NUCLEOTIDE SEQUENCE [LARGE SCALE GENOMIC DNA]</scope>
    <source>
        <strain evidence="5">LMG 29326</strain>
    </source>
</reference>
<dbReference type="GO" id="GO:0003700">
    <property type="term" value="F:DNA-binding transcription factor activity"/>
    <property type="evidence" value="ECO:0007669"/>
    <property type="project" value="InterPro"/>
</dbReference>
<dbReference type="InterPro" id="IPR018062">
    <property type="entry name" value="HTH_AraC-typ_CS"/>
</dbReference>
<dbReference type="InterPro" id="IPR050204">
    <property type="entry name" value="AraC_XylS_family_regulators"/>
</dbReference>
<dbReference type="Gene3D" id="1.10.10.60">
    <property type="entry name" value="Homeodomain-like"/>
    <property type="match status" value="2"/>
</dbReference>
<dbReference type="InterPro" id="IPR032783">
    <property type="entry name" value="AraC_lig"/>
</dbReference>
<dbReference type="SMART" id="SM00342">
    <property type="entry name" value="HTH_ARAC"/>
    <property type="match status" value="1"/>
</dbReference>
<dbReference type="InterPro" id="IPR018060">
    <property type="entry name" value="HTH_AraC"/>
</dbReference>
<dbReference type="Pfam" id="PF12852">
    <property type="entry name" value="Cupin_6"/>
    <property type="match status" value="1"/>
</dbReference>